<dbReference type="Pfam" id="PF00814">
    <property type="entry name" value="TsaD"/>
    <property type="match status" value="1"/>
</dbReference>
<dbReference type="GO" id="GO:0046872">
    <property type="term" value="F:metal ion binding"/>
    <property type="evidence" value="ECO:0007669"/>
    <property type="project" value="UniProtKB-KW"/>
</dbReference>
<keyword evidence="5 7" id="KW-0012">Acyltransferase</keyword>
<dbReference type="InterPro" id="IPR000905">
    <property type="entry name" value="Gcp-like_dom"/>
</dbReference>
<dbReference type="PROSITE" id="PS01016">
    <property type="entry name" value="GLYCOPROTEASE"/>
    <property type="match status" value="1"/>
</dbReference>
<evidence type="ECO:0000313" key="10">
    <source>
        <dbReference type="Proteomes" id="UP000190274"/>
    </source>
</evidence>
<evidence type="ECO:0000259" key="8">
    <source>
        <dbReference type="Pfam" id="PF00814"/>
    </source>
</evidence>
<dbReference type="PANTHER" id="PTHR11735:SF6">
    <property type="entry name" value="TRNA N6-ADENOSINE THREONYLCARBAMOYLTRANSFERASE, MITOCHONDRIAL"/>
    <property type="match status" value="1"/>
</dbReference>
<evidence type="ECO:0000256" key="3">
    <source>
        <dbReference type="ARBA" id="ARBA00022694"/>
    </source>
</evidence>
<keyword evidence="10" id="KW-1185">Reference proteome</keyword>
<protein>
    <recommendedName>
        <fullName evidence="1">N(6)-L-threonylcarbamoyladenine synthase</fullName>
        <ecNumber evidence="1">2.3.1.234</ecNumber>
    </recommendedName>
</protein>
<dbReference type="PRINTS" id="PR00789">
    <property type="entry name" value="OSIALOPTASE"/>
</dbReference>
<comment type="subunit">
    <text evidence="7">Homodimer.</text>
</comment>
<dbReference type="Gene3D" id="3.30.420.40">
    <property type="match status" value="2"/>
</dbReference>
<dbReference type="HAMAP" id="MF_01445">
    <property type="entry name" value="TsaD"/>
    <property type="match status" value="1"/>
</dbReference>
<accession>A0A1G4IY82</accession>
<dbReference type="FunFam" id="3.30.420.40:FF:000297">
    <property type="entry name" value="tRNA N6-adenosine threonylcarbamoyltransferase, mitochondrial"/>
    <property type="match status" value="1"/>
</dbReference>
<comment type="subcellular location">
    <subcellularLocation>
        <location evidence="7">Mitochondrion</location>
    </subcellularLocation>
</comment>
<comment type="catalytic activity">
    <reaction evidence="6 7">
        <text>L-threonylcarbamoyladenylate + adenosine(37) in tRNA = N(6)-L-threonylcarbamoyladenosine(37) in tRNA + AMP + H(+)</text>
        <dbReference type="Rhea" id="RHEA:37059"/>
        <dbReference type="Rhea" id="RHEA-COMP:10162"/>
        <dbReference type="Rhea" id="RHEA-COMP:10163"/>
        <dbReference type="ChEBI" id="CHEBI:15378"/>
        <dbReference type="ChEBI" id="CHEBI:73682"/>
        <dbReference type="ChEBI" id="CHEBI:74411"/>
        <dbReference type="ChEBI" id="CHEBI:74418"/>
        <dbReference type="ChEBI" id="CHEBI:456215"/>
        <dbReference type="EC" id="2.3.1.234"/>
    </reaction>
</comment>
<dbReference type="InterPro" id="IPR017861">
    <property type="entry name" value="KAE1/TsaD"/>
</dbReference>
<dbReference type="InterPro" id="IPR022450">
    <property type="entry name" value="TsaD"/>
</dbReference>
<dbReference type="AlphaFoldDB" id="A0A1G4IY82"/>
<proteinExistence type="inferred from homology"/>
<dbReference type="GO" id="GO:0061711">
    <property type="term" value="F:tRNA N(6)-L-threonylcarbamoyladenine synthase activity"/>
    <property type="evidence" value="ECO:0007669"/>
    <property type="project" value="UniProtKB-EC"/>
</dbReference>
<dbReference type="NCBIfam" id="TIGR00329">
    <property type="entry name" value="gcp_kae1"/>
    <property type="match status" value="1"/>
</dbReference>
<comment type="cofactor">
    <cofactor evidence="7">
        <name>a divalent metal cation</name>
        <dbReference type="ChEBI" id="CHEBI:60240"/>
    </cofactor>
    <text evidence="7">Binds 1 divalent metal cation per subunit.</text>
</comment>
<dbReference type="Proteomes" id="UP000190274">
    <property type="component" value="Chromosome C"/>
</dbReference>
<dbReference type="EMBL" id="LT598459">
    <property type="protein sequence ID" value="SCU81970.1"/>
    <property type="molecule type" value="Genomic_DNA"/>
</dbReference>
<keyword evidence="7" id="KW-0496">Mitochondrion</keyword>
<feature type="domain" description="Gcp-like" evidence="8">
    <location>
        <begin position="69"/>
        <end position="362"/>
    </location>
</feature>
<name>A0A1G4IY82_9SACH</name>
<dbReference type="SUPFAM" id="SSF53067">
    <property type="entry name" value="Actin-like ATPase domain"/>
    <property type="match status" value="2"/>
</dbReference>
<evidence type="ECO:0000256" key="4">
    <source>
        <dbReference type="ARBA" id="ARBA00022723"/>
    </source>
</evidence>
<gene>
    <name evidence="7" type="primary">QRI7</name>
    <name evidence="9" type="ORF">LADA_0C02168G</name>
</gene>
<comment type="function">
    <text evidence="7">Required for the formation of a threonylcarbamoyl group on adenosine at position 37 (t(6)A37) in mitochondrial tRNAs that read codons beginning with adenine. Probably involved in the transfer of the threonylcarbamoyl moiety of threonylcarbamoyl-AMP (TC-AMP) to the N6 group of A37. Involved in mitochondrial genome maintenance.</text>
</comment>
<organism evidence="9 10">
    <name type="scientific">Lachancea dasiensis</name>
    <dbReference type="NCBI Taxonomy" id="1072105"/>
    <lineage>
        <taxon>Eukaryota</taxon>
        <taxon>Fungi</taxon>
        <taxon>Dikarya</taxon>
        <taxon>Ascomycota</taxon>
        <taxon>Saccharomycotina</taxon>
        <taxon>Saccharomycetes</taxon>
        <taxon>Saccharomycetales</taxon>
        <taxon>Saccharomycetaceae</taxon>
        <taxon>Lachancea</taxon>
    </lineage>
</organism>
<sequence length="399" mass="44390">MFRICPKSMHFARPNVRRPGFCVHGHVAMAIRHYKVLAIETSCDDTCVAVLDRRENGAAPQILTHLKETLDSQRDGGIIPTRAHLHHQRTIGPLVNRALQETKSRDDIELICVTRGPGMPGSLSGGLDFAKGLAVAWNKPLVGVHHMLGHLLIPRMQSNGAAPSFPFVSLLVSGGHTLVVLSRSLGQHEILCDTIDIAVGDSLDKCAREIGIRGNMIAKNMESFINENLDEATSGASPMNLPSPLRNQNGRMNVQKFSFAPFLTAVRQHLERDLHSYSERERRSMAFQIQESLFDHLITKLRLVITMQPDIFSQVKHLVCSGGVGANKRLQEKLQTEFSDFFDSFYYPELELCTDNAVMIGWAGIEINENLGLTTELGVSPVKKWPLTELLTVEGWICR</sequence>
<dbReference type="EC" id="2.3.1.234" evidence="1"/>
<dbReference type="GO" id="GO:0005759">
    <property type="term" value="C:mitochondrial matrix"/>
    <property type="evidence" value="ECO:0007669"/>
    <property type="project" value="EnsemblFungi"/>
</dbReference>
<reference evidence="10" key="1">
    <citation type="submission" date="2016-03" db="EMBL/GenBank/DDBJ databases">
        <authorList>
            <person name="Devillers H."/>
        </authorList>
    </citation>
    <scope>NUCLEOTIDE SEQUENCE [LARGE SCALE GENOMIC DNA]</scope>
</reference>
<comment type="similarity">
    <text evidence="7">Belongs to the KAE1 / TsaD family.</text>
</comment>
<dbReference type="PANTHER" id="PTHR11735">
    <property type="entry name" value="TRNA N6-ADENOSINE THREONYLCARBAMOYLTRANSFERASE"/>
    <property type="match status" value="1"/>
</dbReference>
<dbReference type="GO" id="GO:0008252">
    <property type="term" value="F:nucleotidase activity"/>
    <property type="evidence" value="ECO:0007669"/>
    <property type="project" value="EnsemblFungi"/>
</dbReference>
<evidence type="ECO:0000256" key="1">
    <source>
        <dbReference type="ARBA" id="ARBA00012156"/>
    </source>
</evidence>
<dbReference type="InterPro" id="IPR017860">
    <property type="entry name" value="Peptidase_M22_CS"/>
</dbReference>
<evidence type="ECO:0000256" key="7">
    <source>
        <dbReference type="HAMAP-Rule" id="MF_03179"/>
    </source>
</evidence>
<dbReference type="GO" id="GO:0072670">
    <property type="term" value="P:mitochondrial tRNA threonylcarbamoyladenosine modification"/>
    <property type="evidence" value="ECO:0007669"/>
    <property type="project" value="EnsemblFungi"/>
</dbReference>
<evidence type="ECO:0000313" key="9">
    <source>
        <dbReference type="EMBL" id="SCU81970.1"/>
    </source>
</evidence>
<dbReference type="GO" id="GO:0000049">
    <property type="term" value="F:tRNA binding"/>
    <property type="evidence" value="ECO:0007669"/>
    <property type="project" value="EnsemblFungi"/>
</dbReference>
<evidence type="ECO:0000256" key="5">
    <source>
        <dbReference type="ARBA" id="ARBA00023315"/>
    </source>
</evidence>
<dbReference type="STRING" id="1266660.A0A1G4IY82"/>
<evidence type="ECO:0000256" key="2">
    <source>
        <dbReference type="ARBA" id="ARBA00022679"/>
    </source>
</evidence>
<keyword evidence="3 7" id="KW-0819">tRNA processing</keyword>
<keyword evidence="2 7" id="KW-0808">Transferase</keyword>
<evidence type="ECO:0000256" key="6">
    <source>
        <dbReference type="ARBA" id="ARBA00048117"/>
    </source>
</evidence>
<dbReference type="InterPro" id="IPR043129">
    <property type="entry name" value="ATPase_NBD"/>
</dbReference>
<dbReference type="OrthoDB" id="10259622at2759"/>
<keyword evidence="4 7" id="KW-0479">Metal-binding</keyword>